<evidence type="ECO:0000256" key="3">
    <source>
        <dbReference type="SAM" id="SignalP"/>
    </source>
</evidence>
<dbReference type="Pfam" id="PF14559">
    <property type="entry name" value="TPR_19"/>
    <property type="match status" value="1"/>
</dbReference>
<feature type="signal peptide" evidence="3">
    <location>
        <begin position="1"/>
        <end position="23"/>
    </location>
</feature>
<dbReference type="Proteomes" id="UP000235116">
    <property type="component" value="Chromosome"/>
</dbReference>
<feature type="domain" description="Cytochrome c-552/4" evidence="4">
    <location>
        <begin position="155"/>
        <end position="210"/>
    </location>
</feature>
<dbReference type="PANTHER" id="PTHR35038">
    <property type="entry name" value="DISSIMILATORY SULFITE REDUCTASE SIRA"/>
    <property type="match status" value="1"/>
</dbReference>
<keyword evidence="2" id="KW-0802">TPR repeat</keyword>
<dbReference type="SMART" id="SM00028">
    <property type="entry name" value="TPR"/>
    <property type="match status" value="4"/>
</dbReference>
<keyword evidence="6" id="KW-1185">Reference proteome</keyword>
<dbReference type="InterPro" id="IPR019734">
    <property type="entry name" value="TPR_rpt"/>
</dbReference>
<protein>
    <recommendedName>
        <fullName evidence="4">Cytochrome c-552/4 domain-containing protein</fullName>
    </recommendedName>
</protein>
<feature type="repeat" description="TPR" evidence="2">
    <location>
        <begin position="632"/>
        <end position="665"/>
    </location>
</feature>
<feature type="chain" id="PRO_5014998560" description="Cytochrome c-552/4 domain-containing protein" evidence="3">
    <location>
        <begin position="24"/>
        <end position="748"/>
    </location>
</feature>
<dbReference type="CDD" id="cd08168">
    <property type="entry name" value="Cytochrom_C3"/>
    <property type="match status" value="1"/>
</dbReference>
<dbReference type="InterPro" id="IPR036280">
    <property type="entry name" value="Multihaem_cyt_sf"/>
</dbReference>
<dbReference type="RefSeq" id="WP_101895824.1">
    <property type="nucleotide sequence ID" value="NZ_CP022684.1"/>
</dbReference>
<name>A0A2K9LQE0_9GAMM</name>
<dbReference type="Pfam" id="PF13435">
    <property type="entry name" value="Cytochrome_C554"/>
    <property type="match status" value="2"/>
</dbReference>
<proteinExistence type="predicted"/>
<dbReference type="GO" id="GO:0016491">
    <property type="term" value="F:oxidoreductase activity"/>
    <property type="evidence" value="ECO:0007669"/>
    <property type="project" value="TreeGrafter"/>
</dbReference>
<dbReference type="Pfam" id="PF13181">
    <property type="entry name" value="TPR_8"/>
    <property type="match status" value="1"/>
</dbReference>
<dbReference type="SUPFAM" id="SSF48695">
    <property type="entry name" value="Multiheme cytochromes"/>
    <property type="match status" value="1"/>
</dbReference>
<dbReference type="OrthoDB" id="9814800at2"/>
<evidence type="ECO:0000313" key="5">
    <source>
        <dbReference type="EMBL" id="AUM14450.1"/>
    </source>
</evidence>
<evidence type="ECO:0000259" key="4">
    <source>
        <dbReference type="Pfam" id="PF13435"/>
    </source>
</evidence>
<dbReference type="AlphaFoldDB" id="A0A2K9LQE0"/>
<accession>A0A2K9LQE0</accession>
<gene>
    <name evidence="5" type="ORF">Kalk_19345</name>
</gene>
<dbReference type="PANTHER" id="PTHR35038:SF8">
    <property type="entry name" value="C-TYPE POLYHEME CYTOCHROME OMCC"/>
    <property type="match status" value="1"/>
</dbReference>
<dbReference type="KEGG" id="kak:Kalk_19345"/>
<evidence type="ECO:0000256" key="1">
    <source>
        <dbReference type="ARBA" id="ARBA00022729"/>
    </source>
</evidence>
<dbReference type="PROSITE" id="PS50005">
    <property type="entry name" value="TPR"/>
    <property type="match status" value="2"/>
</dbReference>
<reference evidence="6" key="1">
    <citation type="submission" date="2017-08" db="EMBL/GenBank/DDBJ databases">
        <title>Direct submision.</title>
        <authorList>
            <person name="Kim S.-J."/>
            <person name="Rhee S.-K."/>
        </authorList>
    </citation>
    <scope>NUCLEOTIDE SEQUENCE [LARGE SCALE GENOMIC DNA]</scope>
    <source>
        <strain evidence="6">GI5</strain>
    </source>
</reference>
<dbReference type="Gene3D" id="1.25.40.10">
    <property type="entry name" value="Tetratricopeptide repeat domain"/>
    <property type="match status" value="1"/>
</dbReference>
<feature type="domain" description="Cytochrome c-552/4" evidence="4">
    <location>
        <begin position="37"/>
        <end position="62"/>
    </location>
</feature>
<dbReference type="Gene3D" id="1.10.1130.10">
    <property type="entry name" value="Flavocytochrome C3, Chain A"/>
    <property type="match status" value="2"/>
</dbReference>
<organism evidence="5 6">
    <name type="scientific">Ketobacter alkanivorans</name>
    <dbReference type="NCBI Taxonomy" id="1917421"/>
    <lineage>
        <taxon>Bacteria</taxon>
        <taxon>Pseudomonadati</taxon>
        <taxon>Pseudomonadota</taxon>
        <taxon>Gammaproteobacteria</taxon>
        <taxon>Pseudomonadales</taxon>
        <taxon>Ketobacteraceae</taxon>
        <taxon>Ketobacter</taxon>
    </lineage>
</organism>
<keyword evidence="1 3" id="KW-0732">Signal</keyword>
<dbReference type="InterPro" id="IPR023155">
    <property type="entry name" value="Cyt_c-552/4"/>
</dbReference>
<dbReference type="Gene3D" id="3.90.10.10">
    <property type="entry name" value="Cytochrome C3"/>
    <property type="match status" value="1"/>
</dbReference>
<dbReference type="EMBL" id="CP022684">
    <property type="protein sequence ID" value="AUM14450.1"/>
    <property type="molecule type" value="Genomic_DNA"/>
</dbReference>
<dbReference type="SUPFAM" id="SSF48452">
    <property type="entry name" value="TPR-like"/>
    <property type="match status" value="1"/>
</dbReference>
<dbReference type="InterPro" id="IPR051829">
    <property type="entry name" value="Multiheme_Cytochr_ET"/>
</dbReference>
<dbReference type="InterPro" id="IPR011990">
    <property type="entry name" value="TPR-like_helical_dom_sf"/>
</dbReference>
<evidence type="ECO:0000256" key="2">
    <source>
        <dbReference type="PROSITE-ProRule" id="PRU00339"/>
    </source>
</evidence>
<feature type="repeat" description="TPR" evidence="2">
    <location>
        <begin position="564"/>
        <end position="597"/>
    </location>
</feature>
<evidence type="ECO:0000313" key="6">
    <source>
        <dbReference type="Proteomes" id="UP000235116"/>
    </source>
</evidence>
<sequence length="748" mass="84021">MLRTITKQCLFLILCLLSFQGLALQESTETSYIGSQQCSSCHQQQYNKWQQSHHFKAMEPPNKTSVLGNFSNTTYLHKGVKSTFSSRGDTFFISVTENNGPTQEYPIAYTFGFYPLQQYLLDIGNGKLQAYNVAWDSRPTSAGGQRWFQLLEDQANAANSEFNWDRHLYNWNSRCAECHSTNVDKNYDPDSLSYKTSFEEINVGCEACHGPGSLHQQLVQTNQYKKSENTGFSTQLTAVIPFQFTNDSPIAQPINGKKAKDEQSKQVNACGGCHSRRQVIGSIDPAKPYHDQFRLSLIHDPLYFADGQIQDEVFVLGSFMQSKMYQQGVTCTHCHDAHSGETLLPDNALCSQCHAANTYATPQHHKHSADSPGSQCVNCHMPETVYMGVDPRRDHSFSVPGAAHDADTPNACQQCHDSSIQGWSKYTDVFSSLNDRARKADTLALRDMNNYINSPQYPDIRKATLLDLAAEMPARLTVETITQQLQSTNALLRRSAVDASRFLPLDMRWSLLNPHMDDPAADVRFSVAEQLAPTLQHLNSSDAARLQKLLNEHHAQMIASEDMASGQAAIANFALALGKPEDAIASLERALNIEPNYLPAHLNLADIYRSQHQPLLEKQYLDKAIVLDADNAAVQHAYGLFLIRQKQTQNALAYLRKATEVEPTQVRFFYVYAVALDSVMQTQQAIETLQQANQRWPNHYNILLALVEYLEKSQREAESWPYLSTLSAIAPNDPAIKDRVERLRAKTP</sequence>